<evidence type="ECO:0000256" key="30">
    <source>
        <dbReference type="ARBA" id="ARBA00052709"/>
    </source>
</evidence>
<evidence type="ECO:0000256" key="23">
    <source>
        <dbReference type="ARBA" id="ARBA00052289"/>
    </source>
</evidence>
<dbReference type="InterPro" id="IPR023631">
    <property type="entry name" value="Amidase_dom"/>
</dbReference>
<evidence type="ECO:0000256" key="18">
    <source>
        <dbReference type="ARBA" id="ARBA00051311"/>
    </source>
</evidence>
<dbReference type="GO" id="GO:0009062">
    <property type="term" value="P:fatty acid catabolic process"/>
    <property type="evidence" value="ECO:0007669"/>
    <property type="project" value="TreeGrafter"/>
</dbReference>
<comment type="catalytic activity">
    <reaction evidence="21">
        <text>N-tetracosanoyl-taurine + H2O = tetracosanoate + taurine</text>
        <dbReference type="Rhea" id="RHEA:63140"/>
        <dbReference type="ChEBI" id="CHEBI:15377"/>
        <dbReference type="ChEBI" id="CHEBI:31014"/>
        <dbReference type="ChEBI" id="CHEBI:132049"/>
        <dbReference type="ChEBI" id="CHEBI:507393"/>
    </reaction>
    <physiologicalReaction direction="left-to-right" evidence="21">
        <dbReference type="Rhea" id="RHEA:63141"/>
    </physiologicalReaction>
</comment>
<evidence type="ECO:0000256" key="29">
    <source>
        <dbReference type="ARBA" id="ARBA00052634"/>
    </source>
</evidence>
<protein>
    <recommendedName>
        <fullName evidence="34">Fatty-acid amide hydrolase 1</fullName>
        <ecNumber evidence="3">3.5.1.99</ecNumber>
    </recommendedName>
    <alternativeName>
        <fullName evidence="37">Anandamide amidohydrolase 1</fullName>
    </alternativeName>
    <alternativeName>
        <fullName evidence="35">Fatty acid ester hydrolase</fullName>
    </alternativeName>
    <alternativeName>
        <fullName evidence="36">Oleamide hydrolase 1</fullName>
    </alternativeName>
</protein>
<dbReference type="GO" id="GO:0017064">
    <property type="term" value="F:fatty acid amide hydrolase activity"/>
    <property type="evidence" value="ECO:0007669"/>
    <property type="project" value="UniProtKB-EC"/>
</dbReference>
<keyword evidence="5" id="KW-0378">Hydrolase</keyword>
<accession>A0A6P8N9R2</accession>
<comment type="catalytic activity">
    <reaction evidence="24">
        <text>(9Z,12Z,15Z)-octadecatrienamide + H2O = (9Z,12Z,15Z)-octadecatrienoate + NH4(+)</text>
        <dbReference type="Rhea" id="RHEA:62976"/>
        <dbReference type="ChEBI" id="CHEBI:15377"/>
        <dbReference type="ChEBI" id="CHEBI:28938"/>
        <dbReference type="ChEBI" id="CHEBI:32387"/>
        <dbReference type="ChEBI" id="CHEBI:142684"/>
    </reaction>
    <physiologicalReaction direction="left-to-right" evidence="24">
        <dbReference type="Rhea" id="RHEA:62977"/>
    </physiologicalReaction>
</comment>
<comment type="catalytic activity">
    <reaction evidence="18">
        <text>(11Z)-eicosenamide + H2O = (11Z)-eicosenoate + NH4(+)</text>
        <dbReference type="Rhea" id="RHEA:63120"/>
        <dbReference type="ChEBI" id="CHEBI:15377"/>
        <dbReference type="ChEBI" id="CHEBI:28938"/>
        <dbReference type="ChEBI" id="CHEBI:32426"/>
        <dbReference type="ChEBI" id="CHEBI:146167"/>
    </reaction>
    <physiologicalReaction direction="left-to-right" evidence="18">
        <dbReference type="Rhea" id="RHEA:63121"/>
    </physiologicalReaction>
</comment>
<evidence type="ECO:0000259" key="41">
    <source>
        <dbReference type="Pfam" id="PF01425"/>
    </source>
</evidence>
<comment type="catalytic activity">
    <reaction evidence="23">
        <text>N-(9Z-octadecenoyl)-taurine + H2O = taurine + (9Z)-octadecenoate</text>
        <dbReference type="Rhea" id="RHEA:63148"/>
        <dbReference type="ChEBI" id="CHEBI:15377"/>
        <dbReference type="ChEBI" id="CHEBI:30823"/>
        <dbReference type="ChEBI" id="CHEBI:146191"/>
        <dbReference type="ChEBI" id="CHEBI:507393"/>
    </reaction>
    <physiologicalReaction direction="left-to-right" evidence="23">
        <dbReference type="Rhea" id="RHEA:63149"/>
    </physiologicalReaction>
</comment>
<comment type="catalytic activity">
    <reaction evidence="1">
        <text>(9Z)-octadecenamide + H2O = (9Z)-octadecenoate + NH4(+)</text>
        <dbReference type="Rhea" id="RHEA:26506"/>
        <dbReference type="ChEBI" id="CHEBI:15377"/>
        <dbReference type="ChEBI" id="CHEBI:28938"/>
        <dbReference type="ChEBI" id="CHEBI:30823"/>
        <dbReference type="ChEBI" id="CHEBI:116314"/>
        <dbReference type="EC" id="3.5.1.99"/>
    </reaction>
    <physiologicalReaction direction="left-to-right" evidence="1">
        <dbReference type="Rhea" id="RHEA:26507"/>
    </physiologicalReaction>
</comment>
<dbReference type="InterPro" id="IPR052096">
    <property type="entry name" value="Endocannabinoid_amidase"/>
</dbReference>
<feature type="binding site" evidence="39">
    <location>
        <position position="195"/>
    </location>
    <ligand>
        <name>substrate</name>
    </ligand>
</feature>
<keyword evidence="40" id="KW-1133">Transmembrane helix</keyword>
<evidence type="ECO:0000256" key="5">
    <source>
        <dbReference type="ARBA" id="ARBA00022801"/>
    </source>
</evidence>
<comment type="similarity">
    <text evidence="2">Belongs to the amidase family.</text>
</comment>
<reference evidence="43" key="1">
    <citation type="submission" date="2025-08" db="UniProtKB">
        <authorList>
            <consortium name="RefSeq"/>
        </authorList>
    </citation>
    <scope>IDENTIFICATION</scope>
</reference>
<comment type="catalytic activity">
    <reaction evidence="22">
        <text>N-docosanoyl-taurine + H2O = docosanoate + taurine</text>
        <dbReference type="Rhea" id="RHEA:63156"/>
        <dbReference type="ChEBI" id="CHEBI:15377"/>
        <dbReference type="ChEBI" id="CHEBI:23858"/>
        <dbReference type="ChEBI" id="CHEBI:146196"/>
        <dbReference type="ChEBI" id="CHEBI:507393"/>
    </reaction>
    <physiologicalReaction direction="left-to-right" evidence="22">
        <dbReference type="Rhea" id="RHEA:63157"/>
    </physiologicalReaction>
</comment>
<comment type="catalytic activity">
    <reaction evidence="17">
        <text>(5Z,8Z,11Z,14Z)-eicosatetraenamide + H2O = (5Z,8Z,11Z,14Z)-eicosatetraenoate + NH4(+)</text>
        <dbReference type="Rhea" id="RHEA:63016"/>
        <dbReference type="ChEBI" id="CHEBI:15377"/>
        <dbReference type="ChEBI" id="CHEBI:28938"/>
        <dbReference type="ChEBI" id="CHEBI:32395"/>
        <dbReference type="ChEBI" id="CHEBI:137830"/>
    </reaction>
    <physiologicalReaction direction="left-to-right" evidence="17">
        <dbReference type="Rhea" id="RHEA:63017"/>
    </physiologicalReaction>
</comment>
<evidence type="ECO:0000256" key="9">
    <source>
        <dbReference type="ARBA" id="ARBA00047476"/>
    </source>
</evidence>
<evidence type="ECO:0000256" key="10">
    <source>
        <dbReference type="ARBA" id="ARBA00048052"/>
    </source>
</evidence>
<evidence type="ECO:0000256" key="21">
    <source>
        <dbReference type="ARBA" id="ARBA00051492"/>
    </source>
</evidence>
<dbReference type="Proteomes" id="UP000515159">
    <property type="component" value="Chromosome 12"/>
</dbReference>
<proteinExistence type="inferred from homology"/>
<dbReference type="EC" id="3.5.1.99" evidence="3"/>
<gene>
    <name evidence="43" type="primary">LOC117346627</name>
</gene>
<dbReference type="InParanoid" id="A0A6P8N9R2"/>
<dbReference type="PROSITE" id="PS00571">
    <property type="entry name" value="AMIDASES"/>
    <property type="match status" value="1"/>
</dbReference>
<evidence type="ECO:0000256" key="17">
    <source>
        <dbReference type="ARBA" id="ARBA00051200"/>
    </source>
</evidence>
<evidence type="ECO:0000256" key="35">
    <source>
        <dbReference type="ARBA" id="ARBA00077111"/>
    </source>
</evidence>
<dbReference type="AlphaFoldDB" id="A0A6P8N9R2"/>
<dbReference type="RefSeq" id="XP_033772402.1">
    <property type="nucleotide sequence ID" value="XM_033916511.1"/>
</dbReference>
<dbReference type="GO" id="GO:0004040">
    <property type="term" value="F:amidase activity"/>
    <property type="evidence" value="ECO:0007669"/>
    <property type="project" value="TreeGrafter"/>
</dbReference>
<dbReference type="FunCoup" id="A0A6P8N9R2">
    <property type="interactions" value="286"/>
</dbReference>
<evidence type="ECO:0000313" key="43">
    <source>
        <dbReference type="RefSeq" id="XP_033772402.1"/>
    </source>
</evidence>
<feature type="domain" description="Amidase" evidence="41">
    <location>
        <begin position="96"/>
        <end position="567"/>
    </location>
</feature>
<sequence length="585" mass="65072">MLAERLDQLQPRLPLLGALIGVGAAGLLSARWLGRRRVRRRLQEARERREAALQSMQRAAVHLGQRTPAFSAESILSLPLQDLAEKLQEGSLSPEEVLRSYMEKALEVTRELNCVTDYLQECEVQLRQLQAQDRKGLLYGVPVSLKDNFNYKGHDSTLGLQKRLFSPVSEDCVVVQVLKAQGAIPFVKTNVPQSLLSYDCSNLIFGQTLNPRSHEKTSGGSSGGEAALIAGGGSVLGLGTDIAGSLRFPGAFCGICSLKPTGNRLSRRGIQSSIMGQKTVSVAVGPMARDVDSLALCMKALLCDHMFCLDPTVPPIPFRDEVYANTSPLRIGYYENDGFMMPVPSMRRAIEETKHLLEAAGHTLVPFTPPRLDYAVLELAIRGLSADNASTFVNVFKGDLVDPTLQSQLQLFKMPRWLKSLLSTLLWPLYPRMAKSLKMLRGVSSVQELWQHHVEAMEYCQEFIANWKELELDVVLCPFISPAFKIGYPGKVFGVVCYSVLYNLLDFPAGVVPVTTVTEKDERELKNHQGFYKDLWDKQFVKAVEGGVGLPVAVQCVALPWQEELCLRFMKEVERLTQRTRGKEF</sequence>
<evidence type="ECO:0000256" key="7">
    <source>
        <dbReference type="ARBA" id="ARBA00023098"/>
    </source>
</evidence>
<evidence type="ECO:0000313" key="42">
    <source>
        <dbReference type="Proteomes" id="UP000515159"/>
    </source>
</evidence>
<evidence type="ECO:0000256" key="22">
    <source>
        <dbReference type="ARBA" id="ARBA00051914"/>
    </source>
</evidence>
<dbReference type="GeneID" id="117346627"/>
<evidence type="ECO:0000256" key="6">
    <source>
        <dbReference type="ARBA" id="ARBA00022963"/>
    </source>
</evidence>
<evidence type="ECO:0000256" key="1">
    <source>
        <dbReference type="ARBA" id="ARBA00000208"/>
    </source>
</evidence>
<evidence type="ECO:0000256" key="2">
    <source>
        <dbReference type="ARBA" id="ARBA00009199"/>
    </source>
</evidence>
<comment type="catalytic activity">
    <reaction evidence="32">
        <text>(8Z,11Z,14Z)-eicosatrienamide + H2O = (8Z,11Z,14Z)-eicosatrienoate + NH4(+)</text>
        <dbReference type="Rhea" id="RHEA:62996"/>
        <dbReference type="ChEBI" id="CHEBI:15377"/>
        <dbReference type="ChEBI" id="CHEBI:28938"/>
        <dbReference type="ChEBI" id="CHEBI:71589"/>
        <dbReference type="ChEBI" id="CHEBI:146163"/>
    </reaction>
    <physiologicalReaction direction="left-to-right" evidence="32">
        <dbReference type="Rhea" id="RHEA:62997"/>
    </physiologicalReaction>
</comment>
<evidence type="ECO:0000256" key="31">
    <source>
        <dbReference type="ARBA" id="ARBA00052818"/>
    </source>
</evidence>
<evidence type="ECO:0000256" key="19">
    <source>
        <dbReference type="ARBA" id="ARBA00051346"/>
    </source>
</evidence>
<dbReference type="InterPro" id="IPR020556">
    <property type="entry name" value="Amidase_CS"/>
</dbReference>
<evidence type="ECO:0000256" key="4">
    <source>
        <dbReference type="ARBA" id="ARBA00022553"/>
    </source>
</evidence>
<comment type="catalytic activity">
    <reaction evidence="8">
        <text>(9Z)-octadecenoate + glycine = N-(9Z-octadecenoyl)glycine + H2O</text>
        <dbReference type="Rhea" id="RHEA:51316"/>
        <dbReference type="ChEBI" id="CHEBI:15377"/>
        <dbReference type="ChEBI" id="CHEBI:30823"/>
        <dbReference type="ChEBI" id="CHEBI:57305"/>
        <dbReference type="ChEBI" id="CHEBI:133992"/>
    </reaction>
    <physiologicalReaction direction="right-to-left" evidence="8">
        <dbReference type="Rhea" id="RHEA:51318"/>
    </physiologicalReaction>
</comment>
<evidence type="ECO:0000256" key="14">
    <source>
        <dbReference type="ARBA" id="ARBA00050481"/>
    </source>
</evidence>
<evidence type="ECO:0000256" key="34">
    <source>
        <dbReference type="ARBA" id="ARBA00073178"/>
    </source>
</evidence>
<evidence type="ECO:0000256" key="40">
    <source>
        <dbReference type="SAM" id="Phobius"/>
    </source>
</evidence>
<name>A0A6P8N9R2_GEOSA</name>
<comment type="catalytic activity">
    <reaction evidence="33">
        <text>(15Z)-tetracosenamide + H2O = (15Z)-tetracosenoate + NH4(+)</text>
        <dbReference type="Rhea" id="RHEA:63028"/>
        <dbReference type="ChEBI" id="CHEBI:15377"/>
        <dbReference type="ChEBI" id="CHEBI:28938"/>
        <dbReference type="ChEBI" id="CHEBI:32392"/>
        <dbReference type="ChEBI" id="CHEBI:146166"/>
    </reaction>
    <physiologicalReaction direction="left-to-right" evidence="33">
        <dbReference type="Rhea" id="RHEA:63029"/>
    </physiologicalReaction>
</comment>
<keyword evidence="6" id="KW-0442">Lipid degradation</keyword>
<keyword evidence="40" id="KW-0812">Transmembrane</keyword>
<dbReference type="PIRSF" id="PIRSF001221">
    <property type="entry name" value="Amidase_fungi"/>
    <property type="match status" value="1"/>
</dbReference>
<comment type="catalytic activity">
    <reaction evidence="20">
        <text>N-octadecanoyl ethanolamine + H2O = octadecanoate + ethanolamine</text>
        <dbReference type="Rhea" id="RHEA:63124"/>
        <dbReference type="ChEBI" id="CHEBI:15377"/>
        <dbReference type="ChEBI" id="CHEBI:25629"/>
        <dbReference type="ChEBI" id="CHEBI:57603"/>
        <dbReference type="ChEBI" id="CHEBI:85299"/>
    </reaction>
    <physiologicalReaction direction="left-to-right" evidence="20">
        <dbReference type="Rhea" id="RHEA:63125"/>
    </physiologicalReaction>
</comment>
<keyword evidence="4" id="KW-0597">Phosphoprotein</keyword>
<comment type="catalytic activity">
    <reaction evidence="10">
        <text>N-(9Z-octadecenoyl) ethanolamine + H2O = ethanolamine + (9Z)-octadecenoate</text>
        <dbReference type="Rhea" id="RHEA:45060"/>
        <dbReference type="ChEBI" id="CHEBI:15377"/>
        <dbReference type="ChEBI" id="CHEBI:30823"/>
        <dbReference type="ChEBI" id="CHEBI:57603"/>
        <dbReference type="ChEBI" id="CHEBI:71466"/>
    </reaction>
    <physiologicalReaction direction="left-to-right" evidence="10">
        <dbReference type="Rhea" id="RHEA:45061"/>
    </physiologicalReaction>
</comment>
<comment type="catalytic activity">
    <reaction evidence="15">
        <text>tetradecamide + H2O = tetradecanoate + NH4(+)</text>
        <dbReference type="Rhea" id="RHEA:62992"/>
        <dbReference type="ChEBI" id="CHEBI:15377"/>
        <dbReference type="ChEBI" id="CHEBI:28938"/>
        <dbReference type="ChEBI" id="CHEBI:30807"/>
        <dbReference type="ChEBI" id="CHEBI:137125"/>
    </reaction>
    <physiologicalReaction direction="left-to-right" evidence="15">
        <dbReference type="Rhea" id="RHEA:62993"/>
    </physiologicalReaction>
</comment>
<evidence type="ECO:0000256" key="25">
    <source>
        <dbReference type="ARBA" id="ARBA00052426"/>
    </source>
</evidence>
<evidence type="ECO:0000256" key="16">
    <source>
        <dbReference type="ARBA" id="ARBA00050992"/>
    </source>
</evidence>
<evidence type="ECO:0000256" key="36">
    <source>
        <dbReference type="ARBA" id="ARBA00077157"/>
    </source>
</evidence>
<comment type="catalytic activity">
    <reaction evidence="14">
        <text>1-O-methyl-(5Z,8Z,11Z,14Z)-eicosatetraenoate + H2O = methanol + (5Z,8Z,11Z,14Z)-eicosatetraenoate + H(+)</text>
        <dbReference type="Rhea" id="RHEA:63052"/>
        <dbReference type="ChEBI" id="CHEBI:15377"/>
        <dbReference type="ChEBI" id="CHEBI:15378"/>
        <dbReference type="ChEBI" id="CHEBI:17790"/>
        <dbReference type="ChEBI" id="CHEBI:32395"/>
        <dbReference type="ChEBI" id="CHEBI:78033"/>
    </reaction>
    <physiologicalReaction direction="left-to-right" evidence="14">
        <dbReference type="Rhea" id="RHEA:63053"/>
    </physiologicalReaction>
</comment>
<feature type="active site" description="Charge relay system" evidence="38">
    <location>
        <position position="146"/>
    </location>
</feature>
<comment type="catalytic activity">
    <reaction evidence="16">
        <text>N-(15Z-tetracosenoyl)-ethanolamine + H2O = (15Z)-tetracosenoate + ethanolamine</text>
        <dbReference type="Rhea" id="RHEA:63144"/>
        <dbReference type="ChEBI" id="CHEBI:15377"/>
        <dbReference type="ChEBI" id="CHEBI:32392"/>
        <dbReference type="ChEBI" id="CHEBI:57603"/>
        <dbReference type="ChEBI" id="CHEBI:146187"/>
    </reaction>
    <physiologicalReaction direction="left-to-right" evidence="16">
        <dbReference type="Rhea" id="RHEA:63145"/>
    </physiologicalReaction>
</comment>
<evidence type="ECO:0000256" key="11">
    <source>
        <dbReference type="ARBA" id="ARBA00048606"/>
    </source>
</evidence>
<comment type="catalytic activity">
    <reaction evidence="31">
        <text>(11Z,14Z,17Z)-eicosatrienamide + H2O = (11Z,14Z,17Z)-eicosatrienoate + NH4(+)</text>
        <dbReference type="Rhea" id="RHEA:63000"/>
        <dbReference type="ChEBI" id="CHEBI:15377"/>
        <dbReference type="ChEBI" id="CHEBI:28938"/>
        <dbReference type="ChEBI" id="CHEBI:77223"/>
        <dbReference type="ChEBI" id="CHEBI:146164"/>
    </reaction>
    <physiologicalReaction direction="left-to-right" evidence="31">
        <dbReference type="Rhea" id="RHEA:63001"/>
    </physiologicalReaction>
</comment>
<feature type="active site" description="Charge relay system" evidence="38">
    <location>
        <position position="221"/>
    </location>
</feature>
<dbReference type="PANTHER" id="PTHR45847">
    <property type="entry name" value="FATTY ACID AMIDE HYDROLASE"/>
    <property type="match status" value="1"/>
</dbReference>
<evidence type="ECO:0000256" key="24">
    <source>
        <dbReference type="ARBA" id="ARBA00052337"/>
    </source>
</evidence>
<evidence type="ECO:0000256" key="15">
    <source>
        <dbReference type="ARBA" id="ARBA00050766"/>
    </source>
</evidence>
<keyword evidence="7" id="KW-0443">Lipid metabolism</keyword>
<comment type="catalytic activity">
    <reaction evidence="9">
        <text>2-(5Z,8Z,11Z,14Z-eicosatetraenoyl)-glycerol + H2O = glycerol + (5Z,8Z,11Z,14Z)-eicosatetraenoate + H(+)</text>
        <dbReference type="Rhea" id="RHEA:26132"/>
        <dbReference type="ChEBI" id="CHEBI:15377"/>
        <dbReference type="ChEBI" id="CHEBI:15378"/>
        <dbReference type="ChEBI" id="CHEBI:17754"/>
        <dbReference type="ChEBI" id="CHEBI:32395"/>
        <dbReference type="ChEBI" id="CHEBI:52392"/>
    </reaction>
    <physiologicalReaction direction="left-to-right" evidence="9">
        <dbReference type="Rhea" id="RHEA:26133"/>
    </physiologicalReaction>
</comment>
<comment type="catalytic activity">
    <reaction evidence="29">
        <text>N-tricosanoyl-taurine + H2O = tricosanoate + taurine</text>
        <dbReference type="Rhea" id="RHEA:63164"/>
        <dbReference type="ChEBI" id="CHEBI:15377"/>
        <dbReference type="ChEBI" id="CHEBI:79007"/>
        <dbReference type="ChEBI" id="CHEBI:146197"/>
        <dbReference type="ChEBI" id="CHEBI:507393"/>
    </reaction>
    <physiologicalReaction direction="left-to-right" evidence="29">
        <dbReference type="Rhea" id="RHEA:63165"/>
    </physiologicalReaction>
</comment>
<feature type="active site" description="Acyl-ester intermediate" evidence="38">
    <location>
        <position position="245"/>
    </location>
</feature>
<comment type="catalytic activity">
    <reaction evidence="19">
        <text>N-(9Z-hexadecenoyl) ethanolamine + H2O = (9Z)-hexadecenoate + ethanolamine</text>
        <dbReference type="Rhea" id="RHEA:35563"/>
        <dbReference type="ChEBI" id="CHEBI:15377"/>
        <dbReference type="ChEBI" id="CHEBI:32372"/>
        <dbReference type="ChEBI" id="CHEBI:57603"/>
        <dbReference type="ChEBI" id="CHEBI:71465"/>
    </reaction>
    <physiologicalReaction direction="left-to-right" evidence="19">
        <dbReference type="Rhea" id="RHEA:35564"/>
    </physiologicalReaction>
</comment>
<evidence type="ECO:0000256" key="26">
    <source>
        <dbReference type="ARBA" id="ARBA00052458"/>
    </source>
</evidence>
<comment type="catalytic activity">
    <reaction evidence="12">
        <text>N-(5Z,8Z,11Z,14Z-eicosatetraenoyl)-L-serine + H2O = (5Z,8Z,11Z,14Z)-eicosatetraenoate + L-serine</text>
        <dbReference type="Rhea" id="RHEA:64116"/>
        <dbReference type="ChEBI" id="CHEBI:15377"/>
        <dbReference type="ChEBI" id="CHEBI:32395"/>
        <dbReference type="ChEBI" id="CHEBI:33384"/>
        <dbReference type="ChEBI" id="CHEBI:149697"/>
    </reaction>
    <physiologicalReaction direction="left-to-right" evidence="12">
        <dbReference type="Rhea" id="RHEA:64117"/>
    </physiologicalReaction>
</comment>
<feature type="transmembrane region" description="Helical" evidence="40">
    <location>
        <begin position="12"/>
        <end position="33"/>
    </location>
</feature>
<comment type="catalytic activity">
    <reaction evidence="13">
        <text>(11Z,14Z)-eicosadienamide + H2O = (11Z,14Z)-eicosadienoate + NH4(+)</text>
        <dbReference type="Rhea" id="RHEA:63004"/>
        <dbReference type="ChEBI" id="CHEBI:15377"/>
        <dbReference type="ChEBI" id="CHEBI:28938"/>
        <dbReference type="ChEBI" id="CHEBI:77220"/>
        <dbReference type="ChEBI" id="CHEBI:146165"/>
    </reaction>
    <physiologicalReaction direction="left-to-right" evidence="13">
        <dbReference type="Rhea" id="RHEA:63005"/>
    </physiologicalReaction>
</comment>
<dbReference type="PANTHER" id="PTHR45847:SF3">
    <property type="entry name" value="FATTY-ACID AMIDE HYDROLASE 1"/>
    <property type="match status" value="1"/>
</dbReference>
<evidence type="ECO:0000256" key="37">
    <source>
        <dbReference type="ARBA" id="ARBA00077216"/>
    </source>
</evidence>
<keyword evidence="42" id="KW-1185">Reference proteome</keyword>
<dbReference type="InterPro" id="IPR036928">
    <property type="entry name" value="AS_sf"/>
</dbReference>
<feature type="binding site" evidence="39">
    <location>
        <begin position="242"/>
        <end position="245"/>
    </location>
    <ligand>
        <name>substrate</name>
    </ligand>
</feature>
<organism evidence="42 43">
    <name type="scientific">Geotrypetes seraphini</name>
    <name type="common">Gaboon caecilian</name>
    <name type="synonym">Caecilia seraphini</name>
    <dbReference type="NCBI Taxonomy" id="260995"/>
    <lineage>
        <taxon>Eukaryota</taxon>
        <taxon>Metazoa</taxon>
        <taxon>Chordata</taxon>
        <taxon>Craniata</taxon>
        <taxon>Vertebrata</taxon>
        <taxon>Euteleostomi</taxon>
        <taxon>Amphibia</taxon>
        <taxon>Gymnophiona</taxon>
        <taxon>Geotrypetes</taxon>
    </lineage>
</organism>
<dbReference type="Pfam" id="PF01425">
    <property type="entry name" value="Amidase"/>
    <property type="match status" value="1"/>
</dbReference>
<evidence type="ECO:0000256" key="20">
    <source>
        <dbReference type="ARBA" id="ARBA00051454"/>
    </source>
</evidence>
<evidence type="ECO:0000256" key="3">
    <source>
        <dbReference type="ARBA" id="ARBA00012112"/>
    </source>
</evidence>
<dbReference type="Gene3D" id="3.90.1300.10">
    <property type="entry name" value="Amidase signature (AS) domain"/>
    <property type="match status" value="1"/>
</dbReference>
<dbReference type="KEGG" id="gsh:117346627"/>
<evidence type="ECO:0000256" key="38">
    <source>
        <dbReference type="PIRSR" id="PIRSR001221-1"/>
    </source>
</evidence>
<evidence type="ECO:0000256" key="27">
    <source>
        <dbReference type="ARBA" id="ARBA00052512"/>
    </source>
</evidence>
<evidence type="ECO:0000256" key="33">
    <source>
        <dbReference type="ARBA" id="ARBA00052906"/>
    </source>
</evidence>
<evidence type="ECO:0000256" key="39">
    <source>
        <dbReference type="PIRSR" id="PIRSR001221-2"/>
    </source>
</evidence>
<comment type="catalytic activity">
    <reaction evidence="30">
        <text>N-(5Z,8Z,11Z,14Z)-eicosatetraenoyl-glycine + H2O = (5Z,8Z,11Z,14Z)-eicosatetraenoate + glycine</text>
        <dbReference type="Rhea" id="RHEA:64108"/>
        <dbReference type="ChEBI" id="CHEBI:15377"/>
        <dbReference type="ChEBI" id="CHEBI:32395"/>
        <dbReference type="ChEBI" id="CHEBI:57305"/>
        <dbReference type="ChEBI" id="CHEBI:59002"/>
    </reaction>
    <physiologicalReaction direction="left-to-right" evidence="30">
        <dbReference type="Rhea" id="RHEA:64109"/>
    </physiologicalReaction>
</comment>
<feature type="binding site" evidence="39">
    <location>
        <position position="221"/>
    </location>
    <ligand>
        <name>substrate</name>
    </ligand>
</feature>
<comment type="catalytic activity">
    <reaction evidence="11">
        <text>N-(5Z,8Z,11Z,14Z-eicosatetraenoyl)-ethanolamine + H2O = ethanolamine + (5Z,8Z,11Z,14Z)-eicosatetraenoate</text>
        <dbReference type="Rhea" id="RHEA:26136"/>
        <dbReference type="ChEBI" id="CHEBI:2700"/>
        <dbReference type="ChEBI" id="CHEBI:15377"/>
        <dbReference type="ChEBI" id="CHEBI:32395"/>
        <dbReference type="ChEBI" id="CHEBI:57603"/>
        <dbReference type="EC" id="3.5.1.99"/>
    </reaction>
    <physiologicalReaction direction="left-to-right" evidence="11">
        <dbReference type="Rhea" id="RHEA:26137"/>
    </physiologicalReaction>
</comment>
<evidence type="ECO:0000256" key="32">
    <source>
        <dbReference type="ARBA" id="ARBA00052857"/>
    </source>
</evidence>
<dbReference type="OrthoDB" id="6428749at2759"/>
<keyword evidence="40" id="KW-0472">Membrane</keyword>
<evidence type="ECO:0000256" key="12">
    <source>
        <dbReference type="ARBA" id="ARBA00050294"/>
    </source>
</evidence>
<comment type="catalytic activity">
    <reaction evidence="27">
        <text>(6Z)-octadecenamide + H2O = (6Z)-octadecenoate + NH4(+)</text>
        <dbReference type="Rhea" id="RHEA:63008"/>
        <dbReference type="ChEBI" id="CHEBI:15377"/>
        <dbReference type="ChEBI" id="CHEBI:28938"/>
        <dbReference type="ChEBI" id="CHEBI:32375"/>
        <dbReference type="ChEBI" id="CHEBI:146168"/>
    </reaction>
    <physiologicalReaction direction="left-to-right" evidence="27">
        <dbReference type="Rhea" id="RHEA:63009"/>
    </physiologicalReaction>
</comment>
<dbReference type="SUPFAM" id="SSF75304">
    <property type="entry name" value="Amidase signature (AS) enzymes"/>
    <property type="match status" value="1"/>
</dbReference>
<dbReference type="FunFam" id="3.90.1300.10:FF:000001">
    <property type="entry name" value="Fatty-acid amide hydrolase 1"/>
    <property type="match status" value="1"/>
</dbReference>
<comment type="catalytic activity">
    <reaction evidence="25">
        <text>(9Z,12Z)-octadecadienamide + H2O = (9Z,12Z)-octadecadienoate + NH4(+)</text>
        <dbReference type="Rhea" id="RHEA:63020"/>
        <dbReference type="ChEBI" id="CHEBI:15377"/>
        <dbReference type="ChEBI" id="CHEBI:28938"/>
        <dbReference type="ChEBI" id="CHEBI:30245"/>
        <dbReference type="ChEBI" id="CHEBI:82984"/>
    </reaction>
    <physiologicalReaction direction="left-to-right" evidence="25">
        <dbReference type="Rhea" id="RHEA:63021"/>
    </physiologicalReaction>
</comment>
<evidence type="ECO:0000256" key="13">
    <source>
        <dbReference type="ARBA" id="ARBA00050403"/>
    </source>
</evidence>
<evidence type="ECO:0000256" key="8">
    <source>
        <dbReference type="ARBA" id="ARBA00047450"/>
    </source>
</evidence>
<comment type="catalytic activity">
    <reaction evidence="26">
        <text>N-docosanoyl-ethanolamine + H2O = docosanoate + ethanolamine</text>
        <dbReference type="Rhea" id="RHEA:63128"/>
        <dbReference type="ChEBI" id="CHEBI:15377"/>
        <dbReference type="ChEBI" id="CHEBI:23858"/>
        <dbReference type="ChEBI" id="CHEBI:57603"/>
        <dbReference type="ChEBI" id="CHEBI:146186"/>
    </reaction>
    <physiologicalReaction direction="left-to-right" evidence="26">
        <dbReference type="Rhea" id="RHEA:63129"/>
    </physiologicalReaction>
</comment>
<comment type="catalytic activity">
    <reaction evidence="28">
        <text>N-(15Z-tetracosenoyl)-taurine + H2O = (15Z)-tetracosenoate + taurine</text>
        <dbReference type="Rhea" id="RHEA:63160"/>
        <dbReference type="ChEBI" id="CHEBI:15377"/>
        <dbReference type="ChEBI" id="CHEBI:32392"/>
        <dbReference type="ChEBI" id="CHEBI:146198"/>
        <dbReference type="ChEBI" id="CHEBI:507393"/>
    </reaction>
    <physiologicalReaction direction="left-to-right" evidence="28">
        <dbReference type="Rhea" id="RHEA:63161"/>
    </physiologicalReaction>
</comment>
<evidence type="ECO:0000256" key="28">
    <source>
        <dbReference type="ARBA" id="ARBA00052514"/>
    </source>
</evidence>